<reference evidence="2" key="1">
    <citation type="submission" date="2005-01" db="EMBL/GenBank/DDBJ databases">
        <authorList>
            <person name="Han Z."/>
        </authorList>
    </citation>
    <scope>NUCLEOTIDE SEQUENCE</scope>
</reference>
<organism evidence="2">
    <name type="scientific">Schistosoma japonicum</name>
    <name type="common">Blood fluke</name>
    <dbReference type="NCBI Taxonomy" id="6182"/>
    <lineage>
        <taxon>Eukaryota</taxon>
        <taxon>Metazoa</taxon>
        <taxon>Spiralia</taxon>
        <taxon>Lophotrochozoa</taxon>
        <taxon>Platyhelminthes</taxon>
        <taxon>Trematoda</taxon>
        <taxon>Digenea</taxon>
        <taxon>Strigeidida</taxon>
        <taxon>Schistosomatoidea</taxon>
        <taxon>Schistosomatidae</taxon>
        <taxon>Schistosoma</taxon>
    </lineage>
</organism>
<proteinExistence type="evidence at transcript level"/>
<evidence type="ECO:0000259" key="1">
    <source>
        <dbReference type="Pfam" id="PF12140"/>
    </source>
</evidence>
<sequence length="93" mass="11041">YIKEEMCPPIFINSRCYLGPFLCKSNLDLLPRQFGPGSVTRVMQCLITRLVRAAHKPVRVLRMFEADWATEWRLFQWSQIIINELKKIMEQLN</sequence>
<dbReference type="InterPro" id="IPR021987">
    <property type="entry name" value="SLED"/>
</dbReference>
<name>Q5BRV0_SCHJA</name>
<reference evidence="2" key="2">
    <citation type="journal article" date="2006" name="PLoS Pathog.">
        <title>New perspectives on host-parasite interplay by comparative transcriptomic and proteomic analyses of Schistosoma japonicum.</title>
        <authorList>
            <person name="Liu F."/>
            <person name="Lu J."/>
            <person name="Hu W."/>
            <person name="Wang S.Y."/>
            <person name="Cui S.J."/>
            <person name="Chi M."/>
            <person name="Yan Q."/>
            <person name="Wang X.R."/>
            <person name="Song H.D."/>
            <person name="Xu X.N."/>
            <person name="Wang J.J."/>
            <person name="Zhang X.L."/>
            <person name="Zhang X."/>
            <person name="Wang Z.Q."/>
            <person name="Xue C.L."/>
            <person name="Brindley P.J."/>
            <person name="McManus D.P."/>
            <person name="Yang P.Y."/>
            <person name="Feng Z."/>
            <person name="Chen Z."/>
            <person name="Han Z.G."/>
        </authorList>
    </citation>
    <scope>NUCLEOTIDE SEQUENCE</scope>
</reference>
<feature type="non-terminal residue" evidence="2">
    <location>
        <position position="93"/>
    </location>
</feature>
<dbReference type="AlphaFoldDB" id="Q5BRV0"/>
<dbReference type="Pfam" id="PF12140">
    <property type="entry name" value="SLED"/>
    <property type="match status" value="1"/>
</dbReference>
<dbReference type="Gene3D" id="3.90.1150.190">
    <property type="entry name" value="SLED domain"/>
    <property type="match status" value="1"/>
</dbReference>
<dbReference type="InterPro" id="IPR038348">
    <property type="entry name" value="SLED_sf"/>
</dbReference>
<accession>Q5BRV0</accession>
<dbReference type="EMBL" id="AY915514">
    <property type="protein sequence ID" value="AAX30735.2"/>
    <property type="molecule type" value="mRNA"/>
</dbReference>
<feature type="domain" description="SLED" evidence="1">
    <location>
        <begin position="7"/>
        <end position="68"/>
    </location>
</feature>
<feature type="non-terminal residue" evidence="2">
    <location>
        <position position="1"/>
    </location>
</feature>
<protein>
    <submittedName>
        <fullName evidence="2">SJCHGC07289 protein</fullName>
    </submittedName>
</protein>
<evidence type="ECO:0000313" key="2">
    <source>
        <dbReference type="EMBL" id="AAX30735.2"/>
    </source>
</evidence>